<evidence type="ECO:0000256" key="3">
    <source>
        <dbReference type="ARBA" id="ARBA00022741"/>
    </source>
</evidence>
<dbReference type="PROSITE" id="PS00108">
    <property type="entry name" value="PROTEIN_KINASE_ST"/>
    <property type="match status" value="1"/>
</dbReference>
<evidence type="ECO:0000256" key="2">
    <source>
        <dbReference type="ARBA" id="ARBA00022679"/>
    </source>
</evidence>
<reference evidence="8 9" key="1">
    <citation type="journal article" date="2013" name="Curr. Biol.">
        <title>The Genome of the Foraminiferan Reticulomyxa filosa.</title>
        <authorList>
            <person name="Glockner G."/>
            <person name="Hulsmann N."/>
            <person name="Schleicher M."/>
            <person name="Noegel A.A."/>
            <person name="Eichinger L."/>
            <person name="Gallinger C."/>
            <person name="Pawlowski J."/>
            <person name="Sierra R."/>
            <person name="Euteneuer U."/>
            <person name="Pillet L."/>
            <person name="Moustafa A."/>
            <person name="Platzer M."/>
            <person name="Groth M."/>
            <person name="Szafranski K."/>
            <person name="Schliwa M."/>
        </authorList>
    </citation>
    <scope>NUCLEOTIDE SEQUENCE [LARGE SCALE GENOMIC DNA]</scope>
</reference>
<evidence type="ECO:0000313" key="9">
    <source>
        <dbReference type="Proteomes" id="UP000023152"/>
    </source>
</evidence>
<feature type="transmembrane region" description="Helical" evidence="6">
    <location>
        <begin position="6"/>
        <end position="24"/>
    </location>
</feature>
<evidence type="ECO:0000256" key="1">
    <source>
        <dbReference type="ARBA" id="ARBA00022527"/>
    </source>
</evidence>
<keyword evidence="4 8" id="KW-0418">Kinase</keyword>
<dbReference type="Gene3D" id="3.30.200.20">
    <property type="entry name" value="Phosphorylase Kinase, domain 1"/>
    <property type="match status" value="1"/>
</dbReference>
<keyword evidence="1" id="KW-0723">Serine/threonine-protein kinase</keyword>
<evidence type="ECO:0000256" key="4">
    <source>
        <dbReference type="ARBA" id="ARBA00022777"/>
    </source>
</evidence>
<evidence type="ECO:0000259" key="7">
    <source>
        <dbReference type="PROSITE" id="PS50011"/>
    </source>
</evidence>
<keyword evidence="2" id="KW-0808">Transferase</keyword>
<keyword evidence="3" id="KW-0547">Nucleotide-binding</keyword>
<dbReference type="GO" id="GO:0004674">
    <property type="term" value="F:protein serine/threonine kinase activity"/>
    <property type="evidence" value="ECO:0007669"/>
    <property type="project" value="UniProtKB-KW"/>
</dbReference>
<dbReference type="InterPro" id="IPR008271">
    <property type="entry name" value="Ser/Thr_kinase_AS"/>
</dbReference>
<feature type="domain" description="Protein kinase" evidence="7">
    <location>
        <begin position="1"/>
        <end position="269"/>
    </location>
</feature>
<dbReference type="InterPro" id="IPR000719">
    <property type="entry name" value="Prot_kinase_dom"/>
</dbReference>
<dbReference type="SMART" id="SM00220">
    <property type="entry name" value="S_TKc"/>
    <property type="match status" value="1"/>
</dbReference>
<dbReference type="InterPro" id="IPR011009">
    <property type="entry name" value="Kinase-like_dom_sf"/>
</dbReference>
<gene>
    <name evidence="8" type="ORF">RFI_01520</name>
</gene>
<dbReference type="Pfam" id="PF00069">
    <property type="entry name" value="Pkinase"/>
    <property type="match status" value="1"/>
</dbReference>
<dbReference type="OrthoDB" id="192887at2759"/>
<organism evidence="8 9">
    <name type="scientific">Reticulomyxa filosa</name>
    <dbReference type="NCBI Taxonomy" id="46433"/>
    <lineage>
        <taxon>Eukaryota</taxon>
        <taxon>Sar</taxon>
        <taxon>Rhizaria</taxon>
        <taxon>Retaria</taxon>
        <taxon>Foraminifera</taxon>
        <taxon>Monothalamids</taxon>
        <taxon>Reticulomyxidae</taxon>
        <taxon>Reticulomyxa</taxon>
    </lineage>
</organism>
<dbReference type="Proteomes" id="UP000023152">
    <property type="component" value="Unassembled WGS sequence"/>
</dbReference>
<evidence type="ECO:0000313" key="8">
    <source>
        <dbReference type="EMBL" id="ETO35540.1"/>
    </source>
</evidence>
<sequence length="269" mass="31490">MYVYYYSLSLALTPIFSFNMHVYMHMKKKSTNIYIYVCINIHAHKYTFEHQIIDLIDVIPPEPGEIETFNEVYLVMPKMETTLAKVIRSKQKLTDRHFQFFIYQILRGLKYMHSAGVIHRDLKPENILVNGADCDVKITDFGLARGVCKDDGIGKPTEYVVTRWYRSPEVMCSAGMYDEAVDIWSVGCILAELILRRPLFPGQNYLDQLKIIFETMGTPKEFDWIKTPEAKRWVQKLKPHDGKDLHKIFEKGSDKGYFFIQQNKDIIQI</sequence>
<evidence type="ECO:0000256" key="6">
    <source>
        <dbReference type="SAM" id="Phobius"/>
    </source>
</evidence>
<keyword evidence="6" id="KW-0812">Transmembrane</keyword>
<accession>X6PAH9</accession>
<keyword evidence="6" id="KW-1133">Transmembrane helix</keyword>
<dbReference type="AlphaFoldDB" id="X6PAH9"/>
<dbReference type="GO" id="GO:0005524">
    <property type="term" value="F:ATP binding"/>
    <property type="evidence" value="ECO:0007669"/>
    <property type="project" value="UniProtKB-KW"/>
</dbReference>
<dbReference type="PROSITE" id="PS50011">
    <property type="entry name" value="PROTEIN_KINASE_DOM"/>
    <property type="match status" value="1"/>
</dbReference>
<proteinExistence type="predicted"/>
<dbReference type="EMBL" id="ASPP01001517">
    <property type="protein sequence ID" value="ETO35540.1"/>
    <property type="molecule type" value="Genomic_DNA"/>
</dbReference>
<dbReference type="SUPFAM" id="SSF56112">
    <property type="entry name" value="Protein kinase-like (PK-like)"/>
    <property type="match status" value="1"/>
</dbReference>
<dbReference type="Gene3D" id="1.10.510.10">
    <property type="entry name" value="Transferase(Phosphotransferase) domain 1"/>
    <property type="match status" value="1"/>
</dbReference>
<keyword evidence="6" id="KW-0472">Membrane</keyword>
<dbReference type="PANTHER" id="PTHR24055">
    <property type="entry name" value="MITOGEN-ACTIVATED PROTEIN KINASE"/>
    <property type="match status" value="1"/>
</dbReference>
<name>X6PAH9_RETFI</name>
<protein>
    <submittedName>
        <fullName evidence="8">Mitogen-activated protein kinase 2</fullName>
    </submittedName>
</protein>
<comment type="caution">
    <text evidence="8">The sequence shown here is derived from an EMBL/GenBank/DDBJ whole genome shotgun (WGS) entry which is preliminary data.</text>
</comment>
<keyword evidence="9" id="KW-1185">Reference proteome</keyword>
<dbReference type="FunFam" id="1.10.510.10:FF:000624">
    <property type="entry name" value="Mitogen-activated protein kinase"/>
    <property type="match status" value="1"/>
</dbReference>
<evidence type="ECO:0000256" key="5">
    <source>
        <dbReference type="ARBA" id="ARBA00022840"/>
    </source>
</evidence>
<keyword evidence="5" id="KW-0067">ATP-binding</keyword>
<dbReference type="InterPro" id="IPR050117">
    <property type="entry name" value="MAPK"/>
</dbReference>